<comment type="caution">
    <text evidence="1">The sequence shown here is derived from an EMBL/GenBank/DDBJ whole genome shotgun (WGS) entry which is preliminary data.</text>
</comment>
<dbReference type="InterPro" id="IPR019587">
    <property type="entry name" value="Polyketide_cyclase/dehydratase"/>
</dbReference>
<organism evidence="1">
    <name type="scientific">Streptomyces sp. SID14436</name>
    <dbReference type="NCBI Taxonomy" id="2706070"/>
    <lineage>
        <taxon>Bacteria</taxon>
        <taxon>Bacillati</taxon>
        <taxon>Actinomycetota</taxon>
        <taxon>Actinomycetes</taxon>
        <taxon>Kitasatosporales</taxon>
        <taxon>Streptomycetaceae</taxon>
        <taxon>Streptomyces</taxon>
    </lineage>
</organism>
<dbReference type="CDD" id="cd07812">
    <property type="entry name" value="SRPBCC"/>
    <property type="match status" value="1"/>
</dbReference>
<sequence length="168" mass="18571">MAVRHRLIRTSPRTVWEVLSDGSRYAEWVVGTSSTEPVRGRWPELGSALRFQVRLGPVTLSNHTVVRRCEPGQELELEAKAGSLGTARIAIALKPWGDYCLVVVDEHPLRGMGGFVHNAGVEALIQLRHRSMLHRLADLCEEVAAEEERRRPMGHVVAPQTGGGEPRG</sequence>
<dbReference type="AlphaFoldDB" id="A0A6G3R2C6"/>
<dbReference type="Gene3D" id="3.30.530.20">
    <property type="match status" value="1"/>
</dbReference>
<dbReference type="InterPro" id="IPR023393">
    <property type="entry name" value="START-like_dom_sf"/>
</dbReference>
<dbReference type="EMBL" id="JAAGMD010000765">
    <property type="protein sequence ID" value="NEA89742.1"/>
    <property type="molecule type" value="Genomic_DNA"/>
</dbReference>
<accession>A0A6G3R2C6</accession>
<dbReference type="RefSeq" id="WP_164337413.1">
    <property type="nucleotide sequence ID" value="NZ_JAAGMD010000765.1"/>
</dbReference>
<name>A0A6G3R2C6_9ACTN</name>
<gene>
    <name evidence="1" type="ORF">G3I53_27795</name>
</gene>
<dbReference type="Pfam" id="PF10604">
    <property type="entry name" value="Polyketide_cyc2"/>
    <property type="match status" value="1"/>
</dbReference>
<protein>
    <submittedName>
        <fullName evidence="1">SRPBCC family protein</fullName>
    </submittedName>
</protein>
<reference evidence="1" key="1">
    <citation type="submission" date="2020-01" db="EMBL/GenBank/DDBJ databases">
        <title>Insect and environment-associated Actinomycetes.</title>
        <authorList>
            <person name="Currrie C."/>
            <person name="Chevrette M."/>
            <person name="Carlson C."/>
            <person name="Stubbendieck R."/>
            <person name="Wendt-Pienkowski E."/>
        </authorList>
    </citation>
    <scope>NUCLEOTIDE SEQUENCE</scope>
    <source>
        <strain evidence="1">SID14436</strain>
    </source>
</reference>
<evidence type="ECO:0000313" key="1">
    <source>
        <dbReference type="EMBL" id="NEA89742.1"/>
    </source>
</evidence>
<dbReference type="SUPFAM" id="SSF55961">
    <property type="entry name" value="Bet v1-like"/>
    <property type="match status" value="1"/>
</dbReference>
<proteinExistence type="predicted"/>